<dbReference type="EMBL" id="OU963864">
    <property type="protein sequence ID" value="CAH0387023.1"/>
    <property type="molecule type" value="Genomic_DNA"/>
</dbReference>
<dbReference type="SUPFAM" id="SSF51445">
    <property type="entry name" value="(Trans)glycosidases"/>
    <property type="match status" value="1"/>
</dbReference>
<gene>
    <name evidence="8" type="ORF">BEMITA_LOCUS6082</name>
</gene>
<evidence type="ECO:0000256" key="4">
    <source>
        <dbReference type="ARBA" id="ARBA00023180"/>
    </source>
</evidence>
<protein>
    <recommendedName>
        <fullName evidence="3">alpha-glucosidase</fullName>
        <ecNumber evidence="3">3.2.1.20</ecNumber>
    </recommendedName>
</protein>
<dbReference type="Proteomes" id="UP001152759">
    <property type="component" value="Chromosome 3"/>
</dbReference>
<dbReference type="EC" id="3.2.1.20" evidence="3"/>
<evidence type="ECO:0000256" key="1">
    <source>
        <dbReference type="ARBA" id="ARBA00001657"/>
    </source>
</evidence>
<dbReference type="InterPro" id="IPR045857">
    <property type="entry name" value="O16G_dom_2"/>
</dbReference>
<feature type="domain" description="Glycosyl hydrolase family 13 catalytic" evidence="7">
    <location>
        <begin position="35"/>
        <end position="416"/>
    </location>
</feature>
<comment type="catalytic activity">
    <reaction evidence="1">
        <text>Hydrolysis of terminal, non-reducing (1-&gt;4)-linked alpha-D-glucose residues with release of alpha-D-glucose.</text>
        <dbReference type="EC" id="3.2.1.20"/>
    </reaction>
</comment>
<keyword evidence="9" id="KW-1185">Reference proteome</keyword>
<dbReference type="Pfam" id="PF00128">
    <property type="entry name" value="Alpha-amylase"/>
    <property type="match status" value="1"/>
</dbReference>
<keyword evidence="6" id="KW-0732">Signal</keyword>
<evidence type="ECO:0000313" key="9">
    <source>
        <dbReference type="Proteomes" id="UP001152759"/>
    </source>
</evidence>
<reference evidence="8" key="1">
    <citation type="submission" date="2021-12" db="EMBL/GenBank/DDBJ databases">
        <authorList>
            <person name="King R."/>
        </authorList>
    </citation>
    <scope>NUCLEOTIDE SEQUENCE</scope>
</reference>
<dbReference type="Gene3D" id="3.90.400.10">
    <property type="entry name" value="Oligo-1,6-glucosidase, Domain 2"/>
    <property type="match status" value="1"/>
</dbReference>
<dbReference type="KEGG" id="btab:109032925"/>
<dbReference type="Gene3D" id="3.20.20.80">
    <property type="entry name" value="Glycosidases"/>
    <property type="match status" value="1"/>
</dbReference>
<sequence>MSRNLTILLAALSVVAGVPDYTPKEEWWQHCIFYQIYPQSFYDSNGDGIGDLKGITSKVGYLQELNVCAVWLNPIYPSPWKENGYDISNYVDIHPKLGTIDDFDALVSNLNNAKIMTVLDFVPNHTSDQHVWFQRSVKNQAPYKDYYIWRDPKGMDGTRPIPPNDWASVFQSDKAGSAWKWNEDRKQFYYHAFMEEQPDLNLRNPLVVEELKNVLRFWMDRGARGFRMDAVPHLFEDEQLRDENGNGHQYTQNLPENYDFIRDIRVYVDEYGKKKSATIFLSVEAYAGPSETMRYYGSVWEPAAHFPYNFLFLTDVDDHTNAPALHKVIVGYLANLTRDQFPNWVTGNHDWPRIPSRMGASTAVDQLNMLGLLLPGSCTVYMGDEIGMDSYWGIDRSKCPDGFRDDYRTPNRTPFHWNITKNAGFTNNRQPWIPINPEYYCTNVETETKYNSYNRQQPSALMNFKEMTKLKRAMYDDAITNGKFRSHVLNDQIYAFTRTGSRFTYLVLLNLGKHFSDSFKLASMVPEVNRSNARSLVARSANLGEECAPNNCFDRIFSEDWNMPPKSGLVAAFTTVRTTLRSRDLGEKPEPYWMGSRLTGKSN</sequence>
<dbReference type="GO" id="GO:0004558">
    <property type="term" value="F:alpha-1,4-glucosidase activity"/>
    <property type="evidence" value="ECO:0007669"/>
    <property type="project" value="UniProtKB-EC"/>
</dbReference>
<evidence type="ECO:0000256" key="5">
    <source>
        <dbReference type="ARBA" id="ARBA00023295"/>
    </source>
</evidence>
<keyword evidence="5" id="KW-0326">Glycosidase</keyword>
<accession>A0A9P0F2K0</accession>
<dbReference type="GO" id="GO:0005975">
    <property type="term" value="P:carbohydrate metabolic process"/>
    <property type="evidence" value="ECO:0007669"/>
    <property type="project" value="InterPro"/>
</dbReference>
<name>A0A9P0F2K0_BEMTA</name>
<evidence type="ECO:0000256" key="2">
    <source>
        <dbReference type="ARBA" id="ARBA00008061"/>
    </source>
</evidence>
<dbReference type="AlphaFoldDB" id="A0A9P0F2K0"/>
<dbReference type="PANTHER" id="PTHR10357">
    <property type="entry name" value="ALPHA-AMYLASE FAMILY MEMBER"/>
    <property type="match status" value="1"/>
</dbReference>
<evidence type="ECO:0000256" key="6">
    <source>
        <dbReference type="SAM" id="SignalP"/>
    </source>
</evidence>
<proteinExistence type="inferred from homology"/>
<evidence type="ECO:0000259" key="7">
    <source>
        <dbReference type="SMART" id="SM00642"/>
    </source>
</evidence>
<organism evidence="8 9">
    <name type="scientific">Bemisia tabaci</name>
    <name type="common">Sweetpotato whitefly</name>
    <name type="synonym">Aleurodes tabaci</name>
    <dbReference type="NCBI Taxonomy" id="7038"/>
    <lineage>
        <taxon>Eukaryota</taxon>
        <taxon>Metazoa</taxon>
        <taxon>Ecdysozoa</taxon>
        <taxon>Arthropoda</taxon>
        <taxon>Hexapoda</taxon>
        <taxon>Insecta</taxon>
        <taxon>Pterygota</taxon>
        <taxon>Neoptera</taxon>
        <taxon>Paraneoptera</taxon>
        <taxon>Hemiptera</taxon>
        <taxon>Sternorrhyncha</taxon>
        <taxon>Aleyrodoidea</taxon>
        <taxon>Aleyrodidae</taxon>
        <taxon>Aleyrodinae</taxon>
        <taxon>Bemisia</taxon>
    </lineage>
</organism>
<dbReference type="SMART" id="SM00642">
    <property type="entry name" value="Aamy"/>
    <property type="match status" value="1"/>
</dbReference>
<keyword evidence="4" id="KW-0325">Glycoprotein</keyword>
<dbReference type="PANTHER" id="PTHR10357:SF179">
    <property type="entry name" value="NEUTRAL AND BASIC AMINO ACID TRANSPORT PROTEIN RBAT"/>
    <property type="match status" value="1"/>
</dbReference>
<evidence type="ECO:0000256" key="3">
    <source>
        <dbReference type="ARBA" id="ARBA00012741"/>
    </source>
</evidence>
<dbReference type="FunFam" id="3.90.400.10:FF:000001">
    <property type="entry name" value="Maltase A3, isoform A"/>
    <property type="match status" value="1"/>
</dbReference>
<feature type="signal peptide" evidence="6">
    <location>
        <begin position="1"/>
        <end position="17"/>
    </location>
</feature>
<keyword evidence="5" id="KW-0378">Hydrolase</keyword>
<evidence type="ECO:0000313" key="8">
    <source>
        <dbReference type="EMBL" id="CAH0387023.1"/>
    </source>
</evidence>
<dbReference type="InterPro" id="IPR006047">
    <property type="entry name" value="GH13_cat_dom"/>
</dbReference>
<dbReference type="InterPro" id="IPR017853">
    <property type="entry name" value="GH"/>
</dbReference>
<feature type="chain" id="PRO_5040452106" description="alpha-glucosidase" evidence="6">
    <location>
        <begin position="18"/>
        <end position="603"/>
    </location>
</feature>
<comment type="similarity">
    <text evidence="2">Belongs to the glycosyl hydrolase 13 family.</text>
</comment>